<comment type="similarity">
    <text evidence="6">Belongs to the GlnD family.</text>
</comment>
<keyword evidence="3 6" id="KW-0378">Hydrolase</keyword>
<reference evidence="8" key="1">
    <citation type="journal article" date="2014" name="Int. J. Syst. Evol. Microbiol.">
        <title>Complete genome sequence of Corynebacterium casei LMG S-19264T (=DSM 44701T), isolated from a smear-ripened cheese.</title>
        <authorList>
            <consortium name="US DOE Joint Genome Institute (JGI-PGF)"/>
            <person name="Walter F."/>
            <person name="Albersmeier A."/>
            <person name="Kalinowski J."/>
            <person name="Ruckert C."/>
        </authorList>
    </citation>
    <scope>NUCLEOTIDE SEQUENCE</scope>
    <source>
        <strain evidence="8">NBRC 101628</strain>
    </source>
</reference>
<proteinExistence type="inferred from homology"/>
<evidence type="ECO:0000313" key="8">
    <source>
        <dbReference type="EMBL" id="GLP96283.1"/>
    </source>
</evidence>
<evidence type="ECO:0000256" key="3">
    <source>
        <dbReference type="ARBA" id="ARBA00022801"/>
    </source>
</evidence>
<dbReference type="Pfam" id="PF22754">
    <property type="entry name" value="bHLH-TF_ACT-like_plant"/>
    <property type="match status" value="1"/>
</dbReference>
<dbReference type="PIRSF" id="PIRSF006288">
    <property type="entry name" value="PII_uridyltransf"/>
    <property type="match status" value="1"/>
</dbReference>
<dbReference type="EC" id="2.7.7.59" evidence="6"/>
<reference evidence="8" key="2">
    <citation type="submission" date="2023-01" db="EMBL/GenBank/DDBJ databases">
        <title>Draft genome sequence of Paraferrimonas sedimenticola strain NBRC 101628.</title>
        <authorList>
            <person name="Sun Q."/>
            <person name="Mori K."/>
        </authorList>
    </citation>
    <scope>NUCLEOTIDE SEQUENCE</scope>
    <source>
        <strain evidence="8">NBRC 101628</strain>
    </source>
</reference>
<dbReference type="InterPro" id="IPR010043">
    <property type="entry name" value="UTase/UR"/>
</dbReference>
<evidence type="ECO:0000256" key="2">
    <source>
        <dbReference type="ARBA" id="ARBA00022695"/>
    </source>
</evidence>
<comment type="function">
    <text evidence="6">Modifies, by uridylylation and deuridylylation, the PII regulatory proteins (GlnB and homologs), in response to the nitrogen status of the cell that GlnD senses through the glutamine level. Under low glutamine levels, catalyzes the conversion of the PII proteins and UTP to PII-UMP and PPi, while under higher glutamine levels, GlnD hydrolyzes PII-UMP to PII and UMP (deuridylylation). Thus, controls uridylylation state and activity of the PII proteins, and plays an important role in the regulation of nitrogen metabolism.</text>
</comment>
<evidence type="ECO:0000313" key="9">
    <source>
        <dbReference type="Proteomes" id="UP001161422"/>
    </source>
</evidence>
<dbReference type="EMBL" id="BSNC01000004">
    <property type="protein sequence ID" value="GLP96283.1"/>
    <property type="molecule type" value="Genomic_DNA"/>
</dbReference>
<gene>
    <name evidence="8" type="primary">glnD_1</name>
    <name evidence="6" type="synonym">glnD</name>
    <name evidence="8" type="ORF">GCM10007895_15890</name>
</gene>
<dbReference type="GO" id="GO:0008081">
    <property type="term" value="F:phosphoric diester hydrolase activity"/>
    <property type="evidence" value="ECO:0007669"/>
    <property type="project" value="UniProtKB-UniRule"/>
</dbReference>
<dbReference type="SUPFAM" id="SSF81593">
    <property type="entry name" value="Nucleotidyltransferase substrate binding subunit/domain"/>
    <property type="match status" value="1"/>
</dbReference>
<comment type="caution">
    <text evidence="6">Lacks conserved residue(s) required for the propagation of feature annotation.</text>
</comment>
<keyword evidence="1 6" id="KW-0808">Transferase</keyword>
<organism evidence="8 9">
    <name type="scientific">Paraferrimonas sedimenticola</name>
    <dbReference type="NCBI Taxonomy" id="375674"/>
    <lineage>
        <taxon>Bacteria</taxon>
        <taxon>Pseudomonadati</taxon>
        <taxon>Pseudomonadota</taxon>
        <taxon>Gammaproteobacteria</taxon>
        <taxon>Alteromonadales</taxon>
        <taxon>Ferrimonadaceae</taxon>
        <taxon>Paraferrimonas</taxon>
    </lineage>
</organism>
<dbReference type="NCBIfam" id="TIGR01693">
    <property type="entry name" value="UTase_glnD"/>
    <property type="match status" value="1"/>
</dbReference>
<dbReference type="InterPro" id="IPR043519">
    <property type="entry name" value="NT_sf"/>
</dbReference>
<dbReference type="CDD" id="cd04900">
    <property type="entry name" value="ACT_UUR-like_1"/>
    <property type="match status" value="1"/>
</dbReference>
<keyword evidence="9" id="KW-1185">Reference proteome</keyword>
<evidence type="ECO:0000256" key="1">
    <source>
        <dbReference type="ARBA" id="ARBA00022679"/>
    </source>
</evidence>
<dbReference type="InterPro" id="IPR013546">
    <property type="entry name" value="PII_UdlTrfase/GS_AdlTrfase"/>
</dbReference>
<dbReference type="PANTHER" id="PTHR47320:SF1">
    <property type="entry name" value="BIFUNCTIONAL URIDYLYLTRANSFERASE_URIDYLYL-REMOVING ENZYME"/>
    <property type="match status" value="1"/>
</dbReference>
<comment type="cofactor">
    <cofactor evidence="6">
        <name>Mg(2+)</name>
        <dbReference type="ChEBI" id="CHEBI:18420"/>
    </cofactor>
</comment>
<name>A0AA37W0Y2_9GAMM</name>
<comment type="catalytic activity">
    <reaction evidence="6">
        <text>[protein-PII]-L-tyrosine + UTP = [protein-PII]-uridylyl-L-tyrosine + diphosphate</text>
        <dbReference type="Rhea" id="RHEA:13673"/>
        <dbReference type="Rhea" id="RHEA-COMP:12147"/>
        <dbReference type="Rhea" id="RHEA-COMP:12148"/>
        <dbReference type="ChEBI" id="CHEBI:33019"/>
        <dbReference type="ChEBI" id="CHEBI:46398"/>
        <dbReference type="ChEBI" id="CHEBI:46858"/>
        <dbReference type="ChEBI" id="CHEBI:90602"/>
        <dbReference type="EC" id="2.7.7.59"/>
    </reaction>
</comment>
<comment type="caution">
    <text evidence="8">The sequence shown here is derived from an EMBL/GenBank/DDBJ whole genome shotgun (WGS) entry which is preliminary data.</text>
</comment>
<comment type="activity regulation">
    <text evidence="6">Uridylyltransferase (UTase) activity is inhibited by glutamine, while glutamine activates uridylyl-removing (UR) activity.</text>
</comment>
<dbReference type="GO" id="GO:0006808">
    <property type="term" value="P:regulation of nitrogen utilization"/>
    <property type="evidence" value="ECO:0007669"/>
    <property type="project" value="UniProtKB-UniRule"/>
</dbReference>
<dbReference type="CDD" id="cd05401">
    <property type="entry name" value="NT_GlnE_GlnD_like"/>
    <property type="match status" value="1"/>
</dbReference>
<dbReference type="InterPro" id="IPR054502">
    <property type="entry name" value="bHLH-TF_ACT-like_plant"/>
</dbReference>
<dbReference type="AlphaFoldDB" id="A0AA37W0Y2"/>
<evidence type="ECO:0000256" key="5">
    <source>
        <dbReference type="ARBA" id="ARBA00023268"/>
    </source>
</evidence>
<feature type="domain" description="ACT" evidence="7">
    <location>
        <begin position="668"/>
        <end position="750"/>
    </location>
</feature>
<dbReference type="PANTHER" id="PTHR47320">
    <property type="entry name" value="BIFUNCTIONAL URIDYLYLTRANSFERASE/URIDYLYL-REMOVING ENZYME"/>
    <property type="match status" value="1"/>
</dbReference>
<dbReference type="GO" id="GO:0008773">
    <property type="term" value="F:[protein-PII] uridylyltransferase activity"/>
    <property type="evidence" value="ECO:0007669"/>
    <property type="project" value="UniProtKB-UniRule"/>
</dbReference>
<sequence length="842" mass="96551">MIAAHPKASGADLRQALKEFGKRQTQDFFSSSIAELERERAAYLDTVLVSLWEQFGLCQSSLSLNAVGGYGRQRLHPQSDLDICVLHQSPLTDEQQQQLSRFLAALWDLGVEIGHSIRAVDDCLAQAASDVTIATNLLEIRTICGNQQYSAEVLRALNQESVWTKQGFFKAKLTEQTKRHEKIKQTALYLEPNLKTQPGGLRDFHTANWLAQKYSAQVQPEKPAKIFLTSDEYNEFSECYDYLSRIRWALHCVANRAGDVLRFEYQAQVASFMGFGEKDTQLAIESMMRQLFRAMTRIRELNKIILDRLSEEVFPSTQERQWLDEVFYLQNRVLHSATDTAFIKKSNVLKLFHHLLQHPNITDICPHTLRRLRQNRRRLLGELKDYQDCRKLLIQILDHPNCHKSAIGWMHRYGVLASYWSDWRSIEGKMQFDMHNAYTTDEHAVQAVKQIKSIWASASKSETYQICAQVQHKTALTTALLFHHVGGELCSQSAQRSGEKMAEFAQLHDFTAYETELIEWLIVNQHAMTTAIQTLNLDDVRAAIPLAKKISSRMRLNALFAFTVADMKATNDQHWNDWHESQLHKLYQALLDNIVGGIETETKLEDSMQASYAEIKMKGERFNRLPNSLVSILDNRLNLEESQEQLIRTFNSGEQISIFQMDSENCTGLIIYTQDMPYLFLNVFNLIRSAKFNVKEVEIFSTDDGKVIEIIKLLDENHKPILDDLRLEKLQSKITQLIAEGEINVALNNPRHLRNFDEPAEVEIVEKLSDDTFLIRIKALDDPNHMESICKAFDSMNLRIHSAKITALGESCDNVFLVSPRTDEQSHADSDSVIKAVERQLA</sequence>
<evidence type="ECO:0000256" key="4">
    <source>
        <dbReference type="ARBA" id="ARBA00022842"/>
    </source>
</evidence>
<feature type="region of interest" description="Uridylyltransferase" evidence="6">
    <location>
        <begin position="1"/>
        <end position="322"/>
    </location>
</feature>
<evidence type="ECO:0000256" key="6">
    <source>
        <dbReference type="HAMAP-Rule" id="MF_00277"/>
    </source>
</evidence>
<dbReference type="Proteomes" id="UP001161422">
    <property type="component" value="Unassembled WGS sequence"/>
</dbReference>
<dbReference type="RefSeq" id="WP_095505279.1">
    <property type="nucleotide sequence ID" value="NZ_BSNC01000004.1"/>
</dbReference>
<protein>
    <recommendedName>
        <fullName evidence="6">Bifunctional uridylyltransferase/uridylyl-removing enzyme</fullName>
        <shortName evidence="6">UTase/UR</shortName>
    </recommendedName>
    <alternativeName>
        <fullName evidence="6">Bifunctional [protein-PII] modification enzyme</fullName>
    </alternativeName>
    <alternativeName>
        <fullName evidence="6">Bifunctional nitrogen sensor protein</fullName>
    </alternativeName>
    <domain>
        <recommendedName>
            <fullName evidence="6">[Protein-PII] uridylyltransferase</fullName>
            <shortName evidence="6">PII uridylyltransferase</shortName>
            <shortName evidence="6">UTase</shortName>
            <ecNumber evidence="6">2.7.7.59</ecNumber>
        </recommendedName>
    </domain>
    <domain>
        <recommendedName>
            <fullName evidence="6">[Protein-PII]-UMP uridylyl-removing enzyme</fullName>
            <shortName evidence="6">UR</shortName>
            <ecNumber evidence="6">3.1.4.-</ecNumber>
        </recommendedName>
    </domain>
</protein>
<keyword evidence="4 6" id="KW-0460">Magnesium</keyword>
<comment type="domain">
    <text evidence="6">Has four distinct domains: an N-terminal nucleotidyltransferase (NT) domain responsible for UTase activity, a central HD domain that encodes UR activity, and two C-terminal ACT domains that seem to have a role in glutamine sensing.</text>
</comment>
<accession>A0AA37W0Y2</accession>
<keyword evidence="5 6" id="KW-0511">Multifunctional enzyme</keyword>
<dbReference type="PROSITE" id="PS51671">
    <property type="entry name" value="ACT"/>
    <property type="match status" value="1"/>
</dbReference>
<dbReference type="EC" id="3.1.4.-" evidence="6"/>
<evidence type="ECO:0000259" key="7">
    <source>
        <dbReference type="PROSITE" id="PS51671"/>
    </source>
</evidence>
<comment type="catalytic activity">
    <reaction evidence="6">
        <text>[protein-PII]-uridylyl-L-tyrosine + H2O = [protein-PII]-L-tyrosine + UMP + H(+)</text>
        <dbReference type="Rhea" id="RHEA:48600"/>
        <dbReference type="Rhea" id="RHEA-COMP:12147"/>
        <dbReference type="Rhea" id="RHEA-COMP:12148"/>
        <dbReference type="ChEBI" id="CHEBI:15377"/>
        <dbReference type="ChEBI" id="CHEBI:15378"/>
        <dbReference type="ChEBI" id="CHEBI:46858"/>
        <dbReference type="ChEBI" id="CHEBI:57865"/>
        <dbReference type="ChEBI" id="CHEBI:90602"/>
    </reaction>
</comment>
<dbReference type="HAMAP" id="MF_00277">
    <property type="entry name" value="PII_uridylyl_transf"/>
    <property type="match status" value="1"/>
</dbReference>
<dbReference type="Pfam" id="PF08335">
    <property type="entry name" value="GlnD_UR_UTase"/>
    <property type="match status" value="1"/>
</dbReference>
<dbReference type="SUPFAM" id="SSF81301">
    <property type="entry name" value="Nucleotidyltransferase"/>
    <property type="match status" value="1"/>
</dbReference>
<keyword evidence="2 6" id="KW-0548">Nucleotidyltransferase</keyword>
<dbReference type="InterPro" id="IPR002912">
    <property type="entry name" value="ACT_dom"/>
</dbReference>